<dbReference type="GO" id="GO:0003677">
    <property type="term" value="F:DNA binding"/>
    <property type="evidence" value="ECO:0007669"/>
    <property type="project" value="UniProtKB-KW"/>
</dbReference>
<dbReference type="SMART" id="SM01014">
    <property type="entry name" value="ARID"/>
    <property type="match status" value="1"/>
</dbReference>
<protein>
    <recommendedName>
        <fullName evidence="5">ARID domain-containing protein</fullName>
    </recommendedName>
</protein>
<feature type="domain" description="ARID" evidence="5">
    <location>
        <begin position="16"/>
        <end position="108"/>
    </location>
</feature>
<evidence type="ECO:0000256" key="4">
    <source>
        <dbReference type="ARBA" id="ARBA00023242"/>
    </source>
</evidence>
<dbReference type="InterPro" id="IPR001606">
    <property type="entry name" value="ARID_dom"/>
</dbReference>
<dbReference type="PANTHER" id="PTHR15348">
    <property type="entry name" value="AT-RICH INTERACTIVE DOMAIN-CONTAINING PROTEIN ARID DOMAIN- CONTAINING PROTEIN DEAD RINGER PROTEIN B-CELL REGULATOR OF IGH TRANSCRIPTION BRIGHT"/>
    <property type="match status" value="1"/>
</dbReference>
<dbReference type="Gene3D" id="1.10.150.60">
    <property type="entry name" value="ARID DNA-binding domain"/>
    <property type="match status" value="1"/>
</dbReference>
<reference evidence="7" key="1">
    <citation type="submission" date="2013-02" db="EMBL/GenBank/DDBJ databases">
        <authorList>
            <person name="Hughes D."/>
        </authorList>
    </citation>
    <scope>NUCLEOTIDE SEQUENCE</scope>
    <source>
        <strain>Durham</strain>
        <strain evidence="7">NC isolate 2 -- Noor lab</strain>
    </source>
</reference>
<dbReference type="SUPFAM" id="SSF46774">
    <property type="entry name" value="ARID-like"/>
    <property type="match status" value="1"/>
</dbReference>
<evidence type="ECO:0000259" key="5">
    <source>
        <dbReference type="PROSITE" id="PS51011"/>
    </source>
</evidence>
<accession>T1GNP3</accession>
<dbReference type="PANTHER" id="PTHR15348:SF0">
    <property type="entry name" value="PROTEIN DEAD RINGER"/>
    <property type="match status" value="1"/>
</dbReference>
<dbReference type="EnsemblMetazoa" id="MESCA005201-RA">
    <property type="protein sequence ID" value="MESCA005201-PA"/>
    <property type="gene ID" value="MESCA005201"/>
</dbReference>
<dbReference type="GO" id="GO:0005634">
    <property type="term" value="C:nucleus"/>
    <property type="evidence" value="ECO:0007669"/>
    <property type="project" value="TreeGrafter"/>
</dbReference>
<dbReference type="Pfam" id="PF01388">
    <property type="entry name" value="ARID"/>
    <property type="match status" value="1"/>
</dbReference>
<dbReference type="InterPro" id="IPR036431">
    <property type="entry name" value="ARID_dom_sf"/>
</dbReference>
<keyword evidence="2" id="KW-0238">DNA-binding</keyword>
<evidence type="ECO:0000313" key="7">
    <source>
        <dbReference type="Proteomes" id="UP000015102"/>
    </source>
</evidence>
<dbReference type="HOGENOM" id="CLU_875194_0_0_1"/>
<keyword evidence="1" id="KW-0805">Transcription regulation</keyword>
<evidence type="ECO:0000313" key="6">
    <source>
        <dbReference type="EnsemblMetazoa" id="MESCA005201-PA"/>
    </source>
</evidence>
<dbReference type="STRING" id="36166.T1GNP3"/>
<keyword evidence="7" id="KW-1185">Reference proteome</keyword>
<keyword evidence="3" id="KW-0804">Transcription</keyword>
<proteinExistence type="predicted"/>
<dbReference type="PROSITE" id="PS51011">
    <property type="entry name" value="ARID"/>
    <property type="match status" value="1"/>
</dbReference>
<evidence type="ECO:0000256" key="3">
    <source>
        <dbReference type="ARBA" id="ARBA00023163"/>
    </source>
</evidence>
<evidence type="ECO:0000256" key="2">
    <source>
        <dbReference type="ARBA" id="ARBA00023125"/>
    </source>
</evidence>
<sequence length="318" mass="36411">MNTSIEIVNCQQTDKNPARAYFMDELAEFMEKRGTPLERVPIMAKKRLDLYKLYNLVCSKGGIVQVTKCKQWSEICRELGFPKSFTSASFTVRSNYIKFLYPYECAKHNFSKPTDLDALFDVLKEKPVNRKKLSYSPKLPQNSQVFSPLEILSSQCGVSFSNDAQKNNESSESETTPNLPLFENILSKLQEYNRNQGNQDSGESQETSSVPFSIWNLSNRLNLFENNMQEKDSSQEFMGQINLKREREDDDEIPPSKKSAIESPISVIPVSKLQSNDFAYTVPTPPISEDLNESESSMRVLFSLQESTLVLRRMQRDN</sequence>
<evidence type="ECO:0000256" key="1">
    <source>
        <dbReference type="ARBA" id="ARBA00023015"/>
    </source>
</evidence>
<dbReference type="GO" id="GO:0006357">
    <property type="term" value="P:regulation of transcription by RNA polymerase II"/>
    <property type="evidence" value="ECO:0007669"/>
    <property type="project" value="InterPro"/>
</dbReference>
<organism evidence="6 7">
    <name type="scientific">Megaselia scalaris</name>
    <name type="common">Humpbacked fly</name>
    <name type="synonym">Phora scalaris</name>
    <dbReference type="NCBI Taxonomy" id="36166"/>
    <lineage>
        <taxon>Eukaryota</taxon>
        <taxon>Metazoa</taxon>
        <taxon>Ecdysozoa</taxon>
        <taxon>Arthropoda</taxon>
        <taxon>Hexapoda</taxon>
        <taxon>Insecta</taxon>
        <taxon>Pterygota</taxon>
        <taxon>Neoptera</taxon>
        <taxon>Endopterygota</taxon>
        <taxon>Diptera</taxon>
        <taxon>Brachycera</taxon>
        <taxon>Muscomorpha</taxon>
        <taxon>Platypezoidea</taxon>
        <taxon>Phoridae</taxon>
        <taxon>Megaseliini</taxon>
        <taxon>Megaselia</taxon>
    </lineage>
</organism>
<dbReference type="AlphaFoldDB" id="T1GNP3"/>
<name>T1GNP3_MEGSC</name>
<dbReference type="SMART" id="SM00501">
    <property type="entry name" value="BRIGHT"/>
    <property type="match status" value="1"/>
</dbReference>
<reference evidence="6" key="2">
    <citation type="submission" date="2015-06" db="UniProtKB">
        <authorList>
            <consortium name="EnsemblMetazoa"/>
        </authorList>
    </citation>
    <scope>IDENTIFICATION</scope>
</reference>
<dbReference type="EMBL" id="CAQQ02063126">
    <property type="status" value="NOT_ANNOTATED_CDS"/>
    <property type="molecule type" value="Genomic_DNA"/>
</dbReference>
<dbReference type="InterPro" id="IPR045147">
    <property type="entry name" value="ARI3A/B/C"/>
</dbReference>
<keyword evidence="4" id="KW-0539">Nucleus</keyword>
<dbReference type="Proteomes" id="UP000015102">
    <property type="component" value="Unassembled WGS sequence"/>
</dbReference>